<accession>A0A0F8YSH1</accession>
<gene>
    <name evidence="1" type="ORF">LCGC14_3058140</name>
</gene>
<feature type="non-terminal residue" evidence="1">
    <location>
        <position position="1"/>
    </location>
</feature>
<proteinExistence type="predicted"/>
<dbReference type="EMBL" id="LAZR01064669">
    <property type="protein sequence ID" value="KKK57074.1"/>
    <property type="molecule type" value="Genomic_DNA"/>
</dbReference>
<reference evidence="1" key="1">
    <citation type="journal article" date="2015" name="Nature">
        <title>Complex archaea that bridge the gap between prokaryotes and eukaryotes.</title>
        <authorList>
            <person name="Spang A."/>
            <person name="Saw J.H."/>
            <person name="Jorgensen S.L."/>
            <person name="Zaremba-Niedzwiedzka K."/>
            <person name="Martijn J."/>
            <person name="Lind A.E."/>
            <person name="van Eijk R."/>
            <person name="Schleper C."/>
            <person name="Guy L."/>
            <person name="Ettema T.J."/>
        </authorList>
    </citation>
    <scope>NUCLEOTIDE SEQUENCE</scope>
</reference>
<protein>
    <submittedName>
        <fullName evidence="1">Uncharacterized protein</fullName>
    </submittedName>
</protein>
<name>A0A0F8YSH1_9ZZZZ</name>
<comment type="caution">
    <text evidence="1">The sequence shown here is derived from an EMBL/GenBank/DDBJ whole genome shotgun (WGS) entry which is preliminary data.</text>
</comment>
<dbReference type="AlphaFoldDB" id="A0A0F8YSH1"/>
<organism evidence="1">
    <name type="scientific">marine sediment metagenome</name>
    <dbReference type="NCBI Taxonomy" id="412755"/>
    <lineage>
        <taxon>unclassified sequences</taxon>
        <taxon>metagenomes</taxon>
        <taxon>ecological metagenomes</taxon>
    </lineage>
</organism>
<sequence length="102" mass="11274">YRYSIKRLTIKGYKGVVGDLFVNSNIAADYIGTLQLRDATLDNDGTPFGVAANTLNSLKLRRFNQVGGKSFSYKWDKTTSTWIGTPTLAAQDLTVRLKTPTP</sequence>
<evidence type="ECO:0000313" key="1">
    <source>
        <dbReference type="EMBL" id="KKK57074.1"/>
    </source>
</evidence>